<gene>
    <name evidence="2" type="ORF">AFUS01_LOCUS18537</name>
</gene>
<feature type="non-terminal residue" evidence="2">
    <location>
        <position position="22"/>
    </location>
</feature>
<comment type="caution">
    <text evidence="2">The sequence shown here is derived from an EMBL/GenBank/DDBJ whole genome shotgun (WGS) entry which is preliminary data.</text>
</comment>
<evidence type="ECO:0000313" key="2">
    <source>
        <dbReference type="EMBL" id="CAG7729846.1"/>
    </source>
</evidence>
<protein>
    <submittedName>
        <fullName evidence="2">Uncharacterized protein</fullName>
    </submittedName>
</protein>
<keyword evidence="3" id="KW-1185">Reference proteome</keyword>
<dbReference type="Proteomes" id="UP000708208">
    <property type="component" value="Unassembled WGS sequence"/>
</dbReference>
<dbReference type="EMBL" id="CAJVCH010185140">
    <property type="protein sequence ID" value="CAG7729846.1"/>
    <property type="molecule type" value="Genomic_DNA"/>
</dbReference>
<evidence type="ECO:0000313" key="3">
    <source>
        <dbReference type="Proteomes" id="UP000708208"/>
    </source>
</evidence>
<organism evidence="2 3">
    <name type="scientific">Allacma fusca</name>
    <dbReference type="NCBI Taxonomy" id="39272"/>
    <lineage>
        <taxon>Eukaryota</taxon>
        <taxon>Metazoa</taxon>
        <taxon>Ecdysozoa</taxon>
        <taxon>Arthropoda</taxon>
        <taxon>Hexapoda</taxon>
        <taxon>Collembola</taxon>
        <taxon>Symphypleona</taxon>
        <taxon>Sminthuridae</taxon>
        <taxon>Allacma</taxon>
    </lineage>
</organism>
<evidence type="ECO:0000256" key="1">
    <source>
        <dbReference type="SAM" id="MobiDB-lite"/>
    </source>
</evidence>
<dbReference type="AlphaFoldDB" id="A0A8J2PAR2"/>
<name>A0A8J2PAR2_9HEXA</name>
<sequence length="22" mass="2340">VGHVVRSAKGDNGRLWAGADHH</sequence>
<reference evidence="2" key="1">
    <citation type="submission" date="2021-06" db="EMBL/GenBank/DDBJ databases">
        <authorList>
            <person name="Hodson N. C."/>
            <person name="Mongue J. A."/>
            <person name="Jaron S. K."/>
        </authorList>
    </citation>
    <scope>NUCLEOTIDE SEQUENCE</scope>
</reference>
<accession>A0A8J2PAR2</accession>
<proteinExistence type="predicted"/>
<feature type="region of interest" description="Disordered" evidence="1">
    <location>
        <begin position="1"/>
        <end position="22"/>
    </location>
</feature>